<protein>
    <submittedName>
        <fullName evidence="2">AhpD family alkylhydroperoxidase</fullName>
    </submittedName>
</protein>
<gene>
    <name evidence="2" type="ORF">QE412_002366</name>
</gene>
<reference evidence="2 3" key="1">
    <citation type="submission" date="2023-07" db="EMBL/GenBank/DDBJ databases">
        <title>Functional and genomic diversity of the sorghum phyllosphere microbiome.</title>
        <authorList>
            <person name="Shade A."/>
        </authorList>
    </citation>
    <scope>NUCLEOTIDE SEQUENCE [LARGE SCALE GENOMIC DNA]</scope>
    <source>
        <strain evidence="2 3">SORGH_AS_1207</strain>
    </source>
</reference>
<dbReference type="Gene3D" id="1.20.1290.10">
    <property type="entry name" value="AhpD-like"/>
    <property type="match status" value="1"/>
</dbReference>
<dbReference type="RefSeq" id="WP_307483845.1">
    <property type="nucleotide sequence ID" value="NZ_JAUTBF010000001.1"/>
</dbReference>
<dbReference type="InterPro" id="IPR029032">
    <property type="entry name" value="AhpD-like"/>
</dbReference>
<proteinExistence type="predicted"/>
<dbReference type="EMBL" id="JAUTBF010000001">
    <property type="protein sequence ID" value="MDQ1123793.1"/>
    <property type="molecule type" value="Genomic_DNA"/>
</dbReference>
<evidence type="ECO:0000259" key="1">
    <source>
        <dbReference type="Pfam" id="PF02627"/>
    </source>
</evidence>
<name>A0ABU0TVV1_MICTR</name>
<feature type="domain" description="Carboxymuconolactone decarboxylase-like" evidence="1">
    <location>
        <begin position="22"/>
        <end position="103"/>
    </location>
</feature>
<dbReference type="InterPro" id="IPR003779">
    <property type="entry name" value="CMD-like"/>
</dbReference>
<dbReference type="NCBIfam" id="TIGR00778">
    <property type="entry name" value="ahpD_dom"/>
    <property type="match status" value="1"/>
</dbReference>
<comment type="caution">
    <text evidence="2">The sequence shown here is derived from an EMBL/GenBank/DDBJ whole genome shotgun (WGS) entry which is preliminary data.</text>
</comment>
<dbReference type="SUPFAM" id="SSF69118">
    <property type="entry name" value="AhpD-like"/>
    <property type="match status" value="1"/>
</dbReference>
<accession>A0ABU0TVV1</accession>
<dbReference type="PANTHER" id="PTHR33930">
    <property type="entry name" value="ALKYL HYDROPEROXIDE REDUCTASE AHPD"/>
    <property type="match status" value="1"/>
</dbReference>
<keyword evidence="3" id="KW-1185">Reference proteome</keyword>
<dbReference type="Proteomes" id="UP001226691">
    <property type="component" value="Unassembled WGS sequence"/>
</dbReference>
<dbReference type="Pfam" id="PF02627">
    <property type="entry name" value="CMD"/>
    <property type="match status" value="1"/>
</dbReference>
<evidence type="ECO:0000313" key="2">
    <source>
        <dbReference type="EMBL" id="MDQ1123793.1"/>
    </source>
</evidence>
<sequence>MSEYFDRTADKTYTKVYKAETPDILAAFAAFDQAVFAAEGRAIPLKFRELIALAVGITTQCVYCIDAHSQNAVKAGATEAELAEAAWVATAIRAGGGYAHGRLAFKLADDASPHQH</sequence>
<evidence type="ECO:0000313" key="3">
    <source>
        <dbReference type="Proteomes" id="UP001226691"/>
    </source>
</evidence>
<organism evidence="2 3">
    <name type="scientific">Microbacterium trichothecenolyticum</name>
    <name type="common">Aureobacterium trichothecenolyticum</name>
    <dbReference type="NCBI Taxonomy" id="69370"/>
    <lineage>
        <taxon>Bacteria</taxon>
        <taxon>Bacillati</taxon>
        <taxon>Actinomycetota</taxon>
        <taxon>Actinomycetes</taxon>
        <taxon>Micrococcales</taxon>
        <taxon>Microbacteriaceae</taxon>
        <taxon>Microbacterium</taxon>
    </lineage>
</organism>
<dbReference type="PANTHER" id="PTHR33930:SF2">
    <property type="entry name" value="BLR3452 PROTEIN"/>
    <property type="match status" value="1"/>
</dbReference>
<dbReference type="InterPro" id="IPR004675">
    <property type="entry name" value="AhpD_core"/>
</dbReference>